<comment type="caution">
    <text evidence="9">The sequence shown here is derived from an EMBL/GenBank/DDBJ whole genome shotgun (WGS) entry which is preliminary data.</text>
</comment>
<proteinExistence type="inferred from homology"/>
<evidence type="ECO:0000313" key="9">
    <source>
        <dbReference type="EMBL" id="RNI26758.1"/>
    </source>
</evidence>
<dbReference type="Proteomes" id="UP000272117">
    <property type="component" value="Unassembled WGS sequence"/>
</dbReference>
<dbReference type="InterPro" id="IPR033985">
    <property type="entry name" value="SusD-like_N"/>
</dbReference>
<comment type="similarity">
    <text evidence="2">Belongs to the SusD family.</text>
</comment>
<name>A0A3M9MPY4_9BACT</name>
<dbReference type="GO" id="GO:0009279">
    <property type="term" value="C:cell outer membrane"/>
    <property type="evidence" value="ECO:0007669"/>
    <property type="project" value="UniProtKB-SubCell"/>
</dbReference>
<dbReference type="AlphaFoldDB" id="A0A3M9MPY4"/>
<feature type="domain" description="RagB/SusD" evidence="7">
    <location>
        <begin position="354"/>
        <end position="493"/>
    </location>
</feature>
<feature type="chain" id="PRO_5018298698" evidence="6">
    <location>
        <begin position="22"/>
        <end position="494"/>
    </location>
</feature>
<feature type="signal peptide" evidence="6">
    <location>
        <begin position="1"/>
        <end position="21"/>
    </location>
</feature>
<evidence type="ECO:0000256" key="1">
    <source>
        <dbReference type="ARBA" id="ARBA00004442"/>
    </source>
</evidence>
<protein>
    <submittedName>
        <fullName evidence="9">RagB/SusD family nutrient uptake outer membrane protein</fullName>
    </submittedName>
</protein>
<gene>
    <name evidence="9" type="ORF">EFB08_09685</name>
</gene>
<evidence type="ECO:0000256" key="6">
    <source>
        <dbReference type="SAM" id="SignalP"/>
    </source>
</evidence>
<evidence type="ECO:0000256" key="4">
    <source>
        <dbReference type="ARBA" id="ARBA00023136"/>
    </source>
</evidence>
<organism evidence="9 10">
    <name type="scientific">Rufibacter latericius</name>
    <dbReference type="NCBI Taxonomy" id="2487040"/>
    <lineage>
        <taxon>Bacteria</taxon>
        <taxon>Pseudomonadati</taxon>
        <taxon>Bacteroidota</taxon>
        <taxon>Cytophagia</taxon>
        <taxon>Cytophagales</taxon>
        <taxon>Hymenobacteraceae</taxon>
        <taxon>Rufibacter</taxon>
    </lineage>
</organism>
<keyword evidence="10" id="KW-1185">Reference proteome</keyword>
<evidence type="ECO:0000313" key="10">
    <source>
        <dbReference type="Proteomes" id="UP000272117"/>
    </source>
</evidence>
<dbReference type="CDD" id="cd08977">
    <property type="entry name" value="SusD"/>
    <property type="match status" value="1"/>
</dbReference>
<dbReference type="OrthoDB" id="9792139at2"/>
<evidence type="ECO:0000256" key="3">
    <source>
        <dbReference type="ARBA" id="ARBA00022729"/>
    </source>
</evidence>
<keyword evidence="5" id="KW-0998">Cell outer membrane</keyword>
<evidence type="ECO:0000256" key="2">
    <source>
        <dbReference type="ARBA" id="ARBA00006275"/>
    </source>
</evidence>
<dbReference type="Pfam" id="PF07980">
    <property type="entry name" value="SusD_RagB"/>
    <property type="match status" value="1"/>
</dbReference>
<dbReference type="EMBL" id="RJJD01000005">
    <property type="protein sequence ID" value="RNI26758.1"/>
    <property type="molecule type" value="Genomic_DNA"/>
</dbReference>
<accession>A0A3M9MPY4</accession>
<evidence type="ECO:0000259" key="7">
    <source>
        <dbReference type="Pfam" id="PF07980"/>
    </source>
</evidence>
<sequence length="494" mass="55661">MKLNKIAIYTLAGALLMGAPACEDFLEQEPISESTLENAYKTATDAEAALTGVYESFQAEYYIWDNLVFSEILSDNYYAGGDNAEIFAVDNVAITPTNSRLWNNWSQIYNAIAKANVVLQKVPLITDPQLSESRKAQILGEAAFLRAYHYFQLVKMWGGVPLMLEPVTSLDPGTTQKPRATEVEVYNQIVTDLTFALDNRLPDTYGGEASVNKARATRGAANALLAKAWAQRPDRDYNKVVQYADAVINSPAGYQLLGNFNDLFDGAHYNNAESIMEVQFIGGNEANWGPQMLLPPSLSGDTWRKFMTPSHDLVNAYESEDDNIRMNTTILFENAPWSDEFWSVSTGGRVPFAYRWKSANGWASTNRQYIFRLADIMLLKAEALNELGRLEEARTVLNTVRRRVNLGVNTSTTQEQMREAILKERRLELAQEGHRWDDLRRLGKAIDTMTKLNEIDLRTNTKKEYNVAAHELFLPIPQSEINRNPLLVQTPGYN</sequence>
<evidence type="ECO:0000259" key="8">
    <source>
        <dbReference type="Pfam" id="PF14322"/>
    </source>
</evidence>
<reference evidence="9 10" key="1">
    <citation type="submission" date="2018-11" db="EMBL/GenBank/DDBJ databases">
        <title>Rufibacter latericius sp. nov., isolated from water in Baiyang Lake.</title>
        <authorList>
            <person name="Yang Y."/>
        </authorList>
    </citation>
    <scope>NUCLEOTIDE SEQUENCE [LARGE SCALE GENOMIC DNA]</scope>
    <source>
        <strain evidence="9 10">R-22-1c-1</strain>
    </source>
</reference>
<dbReference type="RefSeq" id="WP_123126765.1">
    <property type="nucleotide sequence ID" value="NZ_RJJD01000005.1"/>
</dbReference>
<dbReference type="InterPro" id="IPR012944">
    <property type="entry name" value="SusD_RagB_dom"/>
</dbReference>
<feature type="domain" description="SusD-like N-terminal" evidence="8">
    <location>
        <begin position="24"/>
        <end position="227"/>
    </location>
</feature>
<comment type="subcellular location">
    <subcellularLocation>
        <location evidence="1">Cell outer membrane</location>
    </subcellularLocation>
</comment>
<dbReference type="SUPFAM" id="SSF48452">
    <property type="entry name" value="TPR-like"/>
    <property type="match status" value="1"/>
</dbReference>
<keyword evidence="4" id="KW-0472">Membrane</keyword>
<keyword evidence="3 6" id="KW-0732">Signal</keyword>
<dbReference type="Gene3D" id="1.25.40.390">
    <property type="match status" value="1"/>
</dbReference>
<dbReference type="Pfam" id="PF14322">
    <property type="entry name" value="SusD-like_3"/>
    <property type="match status" value="1"/>
</dbReference>
<evidence type="ECO:0000256" key="5">
    <source>
        <dbReference type="ARBA" id="ARBA00023237"/>
    </source>
</evidence>
<dbReference type="InterPro" id="IPR011990">
    <property type="entry name" value="TPR-like_helical_dom_sf"/>
</dbReference>